<dbReference type="UniPathway" id="UPA00253">
    <property type="reaction ID" value="UER00332"/>
</dbReference>
<dbReference type="EMBL" id="CAAJGR010000081">
    <property type="protein sequence ID" value="VHO03336.1"/>
    <property type="molecule type" value="Genomic_DNA"/>
</dbReference>
<name>A0A486XNZ6_9GAMM</name>
<evidence type="ECO:0000256" key="9">
    <source>
        <dbReference type="ARBA" id="ARBA00023027"/>
    </source>
</evidence>
<keyword evidence="6 11" id="KW-0548">Nucleotidyltransferase</keyword>
<dbReference type="CDD" id="cd02165">
    <property type="entry name" value="NMNAT"/>
    <property type="match status" value="1"/>
</dbReference>
<evidence type="ECO:0000256" key="11">
    <source>
        <dbReference type="HAMAP-Rule" id="MF_00244"/>
    </source>
</evidence>
<comment type="pathway">
    <text evidence="2 11">Cofactor biosynthesis; NAD(+) biosynthesis; deamido-NAD(+) from nicotinate D-ribonucleotide: step 1/1.</text>
</comment>
<proteinExistence type="inferred from homology"/>
<evidence type="ECO:0000256" key="6">
    <source>
        <dbReference type="ARBA" id="ARBA00022695"/>
    </source>
</evidence>
<dbReference type="InterPro" id="IPR004821">
    <property type="entry name" value="Cyt_trans-like"/>
</dbReference>
<comment type="function">
    <text evidence="1 11">Catalyzes the reversible adenylation of nicotinate mononucleotide (NaMN) to nicotinic acid adenine dinucleotide (NaAD).</text>
</comment>
<dbReference type="PANTHER" id="PTHR39321:SF3">
    <property type="entry name" value="PHOSPHOPANTETHEINE ADENYLYLTRANSFERASE"/>
    <property type="match status" value="1"/>
</dbReference>
<reference evidence="13" key="1">
    <citation type="submission" date="2019-04" db="EMBL/GenBank/DDBJ databases">
        <authorList>
            <person name="Brambilla D."/>
        </authorList>
    </citation>
    <scope>NUCLEOTIDE SEQUENCE</scope>
    <source>
        <strain evidence="13">BAL1</strain>
    </source>
</reference>
<evidence type="ECO:0000256" key="8">
    <source>
        <dbReference type="ARBA" id="ARBA00022840"/>
    </source>
</evidence>
<gene>
    <name evidence="11" type="primary">nadD</name>
    <name evidence="13" type="ORF">BAL341_1367</name>
</gene>
<evidence type="ECO:0000256" key="10">
    <source>
        <dbReference type="ARBA" id="ARBA00048721"/>
    </source>
</evidence>
<evidence type="ECO:0000256" key="3">
    <source>
        <dbReference type="ARBA" id="ARBA00009014"/>
    </source>
</evidence>
<dbReference type="GO" id="GO:0004515">
    <property type="term" value="F:nicotinate-nucleotide adenylyltransferase activity"/>
    <property type="evidence" value="ECO:0007669"/>
    <property type="project" value="UniProtKB-UniRule"/>
</dbReference>
<dbReference type="EC" id="2.7.7.18" evidence="11"/>
<keyword evidence="4 11" id="KW-0662">Pyridine nucleotide biosynthesis</keyword>
<dbReference type="Pfam" id="PF01467">
    <property type="entry name" value="CTP_transf_like"/>
    <property type="match status" value="1"/>
</dbReference>
<keyword evidence="5 11" id="KW-0808">Transferase</keyword>
<dbReference type="InterPro" id="IPR014729">
    <property type="entry name" value="Rossmann-like_a/b/a_fold"/>
</dbReference>
<dbReference type="NCBIfam" id="TIGR00482">
    <property type="entry name" value="nicotinate (nicotinamide) nucleotide adenylyltransferase"/>
    <property type="match status" value="1"/>
</dbReference>
<dbReference type="GO" id="GO:0009435">
    <property type="term" value="P:NAD+ biosynthetic process"/>
    <property type="evidence" value="ECO:0007669"/>
    <property type="project" value="UniProtKB-UniRule"/>
</dbReference>
<evidence type="ECO:0000313" key="13">
    <source>
        <dbReference type="EMBL" id="VHO03336.1"/>
    </source>
</evidence>
<evidence type="ECO:0000256" key="7">
    <source>
        <dbReference type="ARBA" id="ARBA00022741"/>
    </source>
</evidence>
<evidence type="ECO:0000256" key="1">
    <source>
        <dbReference type="ARBA" id="ARBA00002324"/>
    </source>
</evidence>
<keyword evidence="9 11" id="KW-0520">NAD</keyword>
<feature type="domain" description="Cytidyltransferase-like" evidence="12">
    <location>
        <begin position="7"/>
        <end position="183"/>
    </location>
</feature>
<dbReference type="PANTHER" id="PTHR39321">
    <property type="entry name" value="NICOTINATE-NUCLEOTIDE ADENYLYLTRANSFERASE-RELATED"/>
    <property type="match status" value="1"/>
</dbReference>
<dbReference type="SUPFAM" id="SSF52374">
    <property type="entry name" value="Nucleotidylyl transferase"/>
    <property type="match status" value="1"/>
</dbReference>
<evidence type="ECO:0000256" key="4">
    <source>
        <dbReference type="ARBA" id="ARBA00022642"/>
    </source>
</evidence>
<sequence>MTKHIGILGGTFDPVHSGHLACADYVLRQLALDEVRLMPCHLPPHRATPGVSSAERAAMVKLAIAGLPKLKLEALELYKDTPSYTVDSLRQLQQQEPDCRFYFIIGMDSLCYFRSWKDWRGILQCADLLVCQRPGYSATDGDAPALLQQFAAADFASLQQQHTGGILLLNNPVVNLSASQIRQCLRTGQACNDTLAPAVLNYIRERQLYQT</sequence>
<dbReference type="AlphaFoldDB" id="A0A486XNZ6"/>
<evidence type="ECO:0000256" key="2">
    <source>
        <dbReference type="ARBA" id="ARBA00005019"/>
    </source>
</evidence>
<evidence type="ECO:0000259" key="12">
    <source>
        <dbReference type="Pfam" id="PF01467"/>
    </source>
</evidence>
<protein>
    <recommendedName>
        <fullName evidence="11">Probable nicotinate-nucleotide adenylyltransferase</fullName>
        <ecNumber evidence="11">2.7.7.18</ecNumber>
    </recommendedName>
    <alternativeName>
        <fullName evidence="11">Deamido-NAD(+) diphosphorylase</fullName>
    </alternativeName>
    <alternativeName>
        <fullName evidence="11">Deamido-NAD(+) pyrophosphorylase</fullName>
    </alternativeName>
    <alternativeName>
        <fullName evidence="11">Nicotinate mononucleotide adenylyltransferase</fullName>
        <shortName evidence="11">NaMN adenylyltransferase</shortName>
    </alternativeName>
</protein>
<dbReference type="Gene3D" id="3.40.50.620">
    <property type="entry name" value="HUPs"/>
    <property type="match status" value="1"/>
</dbReference>
<evidence type="ECO:0000256" key="5">
    <source>
        <dbReference type="ARBA" id="ARBA00022679"/>
    </source>
</evidence>
<organism evidence="13">
    <name type="scientific">Rheinheimera sp. BAL341</name>
    <dbReference type="NCBI Taxonomy" id="1708203"/>
    <lineage>
        <taxon>Bacteria</taxon>
        <taxon>Pseudomonadati</taxon>
        <taxon>Pseudomonadota</taxon>
        <taxon>Gammaproteobacteria</taxon>
        <taxon>Chromatiales</taxon>
        <taxon>Chromatiaceae</taxon>
        <taxon>Rheinheimera</taxon>
    </lineage>
</organism>
<keyword evidence="8 11" id="KW-0067">ATP-binding</keyword>
<dbReference type="NCBIfam" id="NF000839">
    <property type="entry name" value="PRK00071.1-1"/>
    <property type="match status" value="1"/>
</dbReference>
<keyword evidence="7 11" id="KW-0547">Nucleotide-binding</keyword>
<dbReference type="NCBIfam" id="NF000840">
    <property type="entry name" value="PRK00071.1-3"/>
    <property type="match status" value="1"/>
</dbReference>
<dbReference type="GO" id="GO:0005524">
    <property type="term" value="F:ATP binding"/>
    <property type="evidence" value="ECO:0007669"/>
    <property type="project" value="UniProtKB-KW"/>
</dbReference>
<comment type="similarity">
    <text evidence="3 11">Belongs to the NadD family.</text>
</comment>
<accession>A0A486XNZ6</accession>
<dbReference type="InterPro" id="IPR005248">
    <property type="entry name" value="NadD/NMNAT"/>
</dbReference>
<comment type="catalytic activity">
    <reaction evidence="10 11">
        <text>nicotinate beta-D-ribonucleotide + ATP + H(+) = deamido-NAD(+) + diphosphate</text>
        <dbReference type="Rhea" id="RHEA:22860"/>
        <dbReference type="ChEBI" id="CHEBI:15378"/>
        <dbReference type="ChEBI" id="CHEBI:30616"/>
        <dbReference type="ChEBI" id="CHEBI:33019"/>
        <dbReference type="ChEBI" id="CHEBI:57502"/>
        <dbReference type="ChEBI" id="CHEBI:58437"/>
        <dbReference type="EC" id="2.7.7.18"/>
    </reaction>
</comment>
<dbReference type="HAMAP" id="MF_00244">
    <property type="entry name" value="NaMN_adenylyltr"/>
    <property type="match status" value="1"/>
</dbReference>